<keyword evidence="1" id="KW-1133">Transmembrane helix</keyword>
<keyword evidence="1" id="KW-0472">Membrane</keyword>
<accession>A0AAV3FVC1</accession>
<dbReference type="AlphaFoldDB" id="A0AAV3FVC1"/>
<feature type="transmembrane region" description="Helical" evidence="1">
    <location>
        <begin position="47"/>
        <end position="70"/>
    </location>
</feature>
<protein>
    <submittedName>
        <fullName evidence="2">Uncharacterized protein</fullName>
    </submittedName>
</protein>
<evidence type="ECO:0000313" key="2">
    <source>
        <dbReference type="EMBL" id="EIQ82689.1"/>
    </source>
</evidence>
<name>A0AAV3FVC1_STRCB</name>
<evidence type="ECO:0000256" key="1">
    <source>
        <dbReference type="SAM" id="Phobius"/>
    </source>
</evidence>
<evidence type="ECO:0000313" key="3">
    <source>
        <dbReference type="Proteomes" id="UP000004423"/>
    </source>
</evidence>
<dbReference type="EMBL" id="AIDX01000001">
    <property type="protein sequence ID" value="EIQ82689.1"/>
    <property type="molecule type" value="Genomic_DNA"/>
</dbReference>
<gene>
    <name evidence="2" type="ORF">SCAZ3_10020</name>
</gene>
<sequence>MDLVIKVVGFLGAIGTARGLFNIWSGWETYALGKKNDNPQEQDRGQAGMLYGAMLAAGSAGIAAAIVATLQAIAF</sequence>
<proteinExistence type="predicted"/>
<comment type="caution">
    <text evidence="2">The sequence shown here is derived from an EMBL/GenBank/DDBJ whole genome shotgun (WGS) entry which is preliminary data.</text>
</comment>
<organism evidence="2 3">
    <name type="scientific">Streptococcus canis FSL Z3-227</name>
    <dbReference type="NCBI Taxonomy" id="482234"/>
    <lineage>
        <taxon>Bacteria</taxon>
        <taxon>Bacillati</taxon>
        <taxon>Bacillota</taxon>
        <taxon>Bacilli</taxon>
        <taxon>Lactobacillales</taxon>
        <taxon>Streptococcaceae</taxon>
        <taxon>Streptococcus</taxon>
    </lineage>
</organism>
<feature type="transmembrane region" description="Helical" evidence="1">
    <location>
        <begin position="7"/>
        <end position="27"/>
    </location>
</feature>
<keyword evidence="1" id="KW-0812">Transmembrane</keyword>
<dbReference type="RefSeq" id="WP_003045321.1">
    <property type="nucleotide sequence ID" value="NZ_AIDX01000001.2"/>
</dbReference>
<dbReference type="Proteomes" id="UP000004423">
    <property type="component" value="Unassembled WGS sequence"/>
</dbReference>
<reference evidence="2 3" key="1">
    <citation type="journal article" date="2012" name="PLoS ONE">
        <title>Gene Repertoire Evolution of Streptococcus pyogenes Inferred from Phylogenomic Analysis with Streptococcus canis and Streptococcus dysgalactiae.</title>
        <authorList>
            <person name="Lefebure T."/>
            <person name="Richards V.P."/>
            <person name="Lang P."/>
            <person name="Pavinski-Bitar P."/>
            <person name="Stanhope M.J."/>
        </authorList>
    </citation>
    <scope>NUCLEOTIDE SEQUENCE [LARGE SCALE GENOMIC DNA]</scope>
    <source>
        <strain evidence="2 3">FSL Z3-227</strain>
    </source>
</reference>